<dbReference type="Proteomes" id="UP000183208">
    <property type="component" value="Unassembled WGS sequence"/>
</dbReference>
<gene>
    <name evidence="2" type="ORF">SAMN05444171_6436</name>
</gene>
<feature type="region of interest" description="Disordered" evidence="1">
    <location>
        <begin position="119"/>
        <end position="145"/>
    </location>
</feature>
<organism evidence="2 3">
    <name type="scientific">Bradyrhizobium lablabi</name>
    <dbReference type="NCBI Taxonomy" id="722472"/>
    <lineage>
        <taxon>Bacteria</taxon>
        <taxon>Pseudomonadati</taxon>
        <taxon>Pseudomonadota</taxon>
        <taxon>Alphaproteobacteria</taxon>
        <taxon>Hyphomicrobiales</taxon>
        <taxon>Nitrobacteraceae</taxon>
        <taxon>Bradyrhizobium</taxon>
    </lineage>
</organism>
<feature type="compositionally biased region" description="Basic and acidic residues" evidence="1">
    <location>
        <begin position="119"/>
        <end position="129"/>
    </location>
</feature>
<name>A0A1M7G5I0_9BRAD</name>
<dbReference type="AlphaFoldDB" id="A0A1M7G5I0"/>
<dbReference type="RefSeq" id="WP_074827609.1">
    <property type="nucleotide sequence ID" value="NZ_FNTI01000001.1"/>
</dbReference>
<sequence length="145" mass="16000">MCDYSLHAVASRPAKVGETLVTTSFYGTSTRGFAAKQEPGVAVCLLPGTELAFEHHVRYNRFWLSTKNAGFRVARFCQIVPRMPEQHRDALAFPDGNTVLVNLLSEGQHARVIQLPVTRQEHSAEERSVSAETTSIPAAELEMTS</sequence>
<dbReference type="EMBL" id="FNTI01000001">
    <property type="protein sequence ID" value="SEE15212.1"/>
    <property type="molecule type" value="Genomic_DNA"/>
</dbReference>
<evidence type="ECO:0000256" key="1">
    <source>
        <dbReference type="SAM" id="MobiDB-lite"/>
    </source>
</evidence>
<dbReference type="OrthoDB" id="7375646at2"/>
<accession>A0A1M7G5I0</accession>
<proteinExistence type="predicted"/>
<reference evidence="2 3" key="1">
    <citation type="submission" date="2016-10" db="EMBL/GenBank/DDBJ databases">
        <authorList>
            <person name="de Groot N.N."/>
        </authorList>
    </citation>
    <scope>NUCLEOTIDE SEQUENCE [LARGE SCALE GENOMIC DNA]</scope>
    <source>
        <strain evidence="2 3">GAS522</strain>
    </source>
</reference>
<protein>
    <submittedName>
        <fullName evidence="2">Uncharacterized protein</fullName>
    </submittedName>
</protein>
<evidence type="ECO:0000313" key="2">
    <source>
        <dbReference type="EMBL" id="SEE15212.1"/>
    </source>
</evidence>
<evidence type="ECO:0000313" key="3">
    <source>
        <dbReference type="Proteomes" id="UP000183208"/>
    </source>
</evidence>